<dbReference type="eggNOG" id="COG0823">
    <property type="taxonomic scope" value="Bacteria"/>
</dbReference>
<evidence type="ECO:0000256" key="2">
    <source>
        <dbReference type="SAM" id="SignalP"/>
    </source>
</evidence>
<evidence type="ECO:0000256" key="1">
    <source>
        <dbReference type="ARBA" id="ARBA00009820"/>
    </source>
</evidence>
<dbReference type="RefSeq" id="WP_006271915.1">
    <property type="nucleotide sequence ID" value="NZ_GL883077.1"/>
</dbReference>
<reference evidence="4" key="1">
    <citation type="submission" date="2011-03" db="EMBL/GenBank/DDBJ databases">
        <title>Draft genome sequence of Brevundimonas diminuta.</title>
        <authorList>
            <person name="Brown P.J.B."/>
            <person name="Buechlein A."/>
            <person name="Hemmerich C."/>
            <person name="Brun Y.V."/>
        </authorList>
    </citation>
    <scope>NUCLEOTIDE SEQUENCE [LARGE SCALE GENOMIC DNA]</scope>
    <source>
        <strain evidence="4">C19</strain>
    </source>
</reference>
<name>F4QHJ7_9CAUL</name>
<keyword evidence="4" id="KW-1185">Reference proteome</keyword>
<dbReference type="PANTHER" id="PTHR36842:SF1">
    <property type="entry name" value="PROTEIN TOLB"/>
    <property type="match status" value="1"/>
</dbReference>
<feature type="chain" id="PRO_5003320850" evidence="2">
    <location>
        <begin position="22"/>
        <end position="501"/>
    </location>
</feature>
<accession>F4QHJ7</accession>
<dbReference type="AlphaFoldDB" id="F4QHJ7"/>
<comment type="similarity">
    <text evidence="1">Belongs to the TolB family.</text>
</comment>
<dbReference type="HOGENOM" id="CLU_531981_0_0_5"/>
<gene>
    <name evidence="3" type="ORF">ABI_11710</name>
</gene>
<dbReference type="Gene3D" id="2.120.10.30">
    <property type="entry name" value="TolB, C-terminal domain"/>
    <property type="match status" value="1"/>
</dbReference>
<dbReference type="STRING" id="715226.ABI_11710"/>
<dbReference type="PANTHER" id="PTHR36842">
    <property type="entry name" value="PROTEIN TOLB HOMOLOG"/>
    <property type="match status" value="1"/>
</dbReference>
<organism evidence="3 4">
    <name type="scientific">Asticcacaulis biprosthecium C19</name>
    <dbReference type="NCBI Taxonomy" id="715226"/>
    <lineage>
        <taxon>Bacteria</taxon>
        <taxon>Pseudomonadati</taxon>
        <taxon>Pseudomonadota</taxon>
        <taxon>Alphaproteobacteria</taxon>
        <taxon>Caulobacterales</taxon>
        <taxon>Caulobacteraceae</taxon>
        <taxon>Asticcacaulis</taxon>
    </lineage>
</organism>
<dbReference type="SUPFAM" id="SSF82171">
    <property type="entry name" value="DPP6 N-terminal domain-like"/>
    <property type="match status" value="1"/>
</dbReference>
<protein>
    <submittedName>
        <fullName evidence="3">WD40-like Beta Propeller Repeat family protein</fullName>
    </submittedName>
</protein>
<feature type="signal peptide" evidence="2">
    <location>
        <begin position="1"/>
        <end position="21"/>
    </location>
</feature>
<sequence>MKLPALAAAAALALCSASSLAGTVGVFDRHQDVGDTAIAGKADFHEGVYTLSASGTNIWGTTDAFHYAYDEVMGDVALSADIAFEGQGVDPHRKAGVMLRQSLDAGSPYLDIMLHGDGLVSLQFRETQGGETHQVVANQTGARSVKLEYRNGYAWMSLAGQDGAVRYVGGGVRLPLSGTYLAGLALSSHNNTVSETAVFSRVELSRPVAMSAPTLLTPVESTLETLEISNKNRTIVWHTTGHIEAPNWSPDGSYLLYNSAGHLFTIPVSGPVNGGTPVKLETGALNKMNNDHGFSPDGKEIVVSDQTEPDNQSRIHILPAAGGTPRLVTPNGPSYWHGWSPDGKTLAYIAQRGGDYDVYSIPVGGGPETRLTTTPGLDDGAEYSADGQWIYFNSVRSGNMKLWRMKSDGSGAEQLTFGDDSRDWFPHPSPDGKWIAFIAFGTDVAVGDHPANKDVELRLMPAAGGEAVVLAWLFGGQGTINVPSWSPDSKKIAFVSYRPKE</sequence>
<dbReference type="Pfam" id="PF07676">
    <property type="entry name" value="PD40"/>
    <property type="match status" value="5"/>
</dbReference>
<evidence type="ECO:0000313" key="4">
    <source>
        <dbReference type="Proteomes" id="UP000006512"/>
    </source>
</evidence>
<keyword evidence="2" id="KW-0732">Signal</keyword>
<dbReference type="EMBL" id="GL883077">
    <property type="protein sequence ID" value="EGF92734.1"/>
    <property type="molecule type" value="Genomic_DNA"/>
</dbReference>
<dbReference type="InterPro" id="IPR011659">
    <property type="entry name" value="WD40"/>
</dbReference>
<proteinExistence type="inferred from homology"/>
<evidence type="ECO:0000313" key="3">
    <source>
        <dbReference type="EMBL" id="EGF92734.1"/>
    </source>
</evidence>
<dbReference type="Proteomes" id="UP000006512">
    <property type="component" value="Unassembled WGS sequence"/>
</dbReference>
<dbReference type="InterPro" id="IPR011042">
    <property type="entry name" value="6-blade_b-propeller_TolB-like"/>
</dbReference>